<dbReference type="RefSeq" id="WP_182121840.1">
    <property type="nucleotide sequence ID" value="NZ_CP059567.1"/>
</dbReference>
<keyword evidence="1" id="KW-0472">Membrane</keyword>
<dbReference type="InterPro" id="IPR021296">
    <property type="entry name" value="DUF2868"/>
</dbReference>
<dbReference type="AlphaFoldDB" id="A0A7D7NB88"/>
<reference evidence="2 3" key="1">
    <citation type="submission" date="2020-07" db="EMBL/GenBank/DDBJ databases">
        <title>Genomic diversity of species in the Neisseriaceae family.</title>
        <authorList>
            <person name="Vincent A.T."/>
            <person name="Bernet E."/>
            <person name="Veyrier F.J."/>
        </authorList>
    </citation>
    <scope>NUCLEOTIDE SEQUENCE [LARGE SCALE GENOMIC DNA]</scope>
    <source>
        <strain evidence="2 3">DSM 22244</strain>
    </source>
</reference>
<evidence type="ECO:0000256" key="1">
    <source>
        <dbReference type="SAM" id="Phobius"/>
    </source>
</evidence>
<evidence type="ECO:0000313" key="3">
    <source>
        <dbReference type="Proteomes" id="UP000514752"/>
    </source>
</evidence>
<dbReference type="Proteomes" id="UP000514752">
    <property type="component" value="Chromosome"/>
</dbReference>
<gene>
    <name evidence="2" type="ORF">H3L94_09625</name>
</gene>
<organism evidence="2 3">
    <name type="scientific">Neisseria shayeganii</name>
    <dbReference type="NCBI Taxonomy" id="607712"/>
    <lineage>
        <taxon>Bacteria</taxon>
        <taxon>Pseudomonadati</taxon>
        <taxon>Pseudomonadota</taxon>
        <taxon>Betaproteobacteria</taxon>
        <taxon>Neisseriales</taxon>
        <taxon>Neisseriaceae</taxon>
        <taxon>Neisseria</taxon>
    </lineage>
</organism>
<keyword evidence="1" id="KW-0812">Transmembrane</keyword>
<feature type="transmembrane region" description="Helical" evidence="1">
    <location>
        <begin position="101"/>
        <end position="126"/>
    </location>
</feature>
<protein>
    <submittedName>
        <fullName evidence="2">DUF2868 domain-containing protein</fullName>
    </submittedName>
</protein>
<proteinExistence type="predicted"/>
<feature type="transmembrane region" description="Helical" evidence="1">
    <location>
        <begin position="174"/>
        <end position="192"/>
    </location>
</feature>
<dbReference type="EMBL" id="CP059567">
    <property type="protein sequence ID" value="QMT40098.1"/>
    <property type="molecule type" value="Genomic_DNA"/>
</dbReference>
<name>A0A7D7NB88_9NEIS</name>
<accession>A0A7D7NB88</accession>
<feature type="transmembrane region" description="Helical" evidence="1">
    <location>
        <begin position="73"/>
        <end position="95"/>
    </location>
</feature>
<dbReference type="Pfam" id="PF11067">
    <property type="entry name" value="DUF2868"/>
    <property type="match status" value="1"/>
</dbReference>
<dbReference type="KEGG" id="nsg:H3L94_09625"/>
<evidence type="ECO:0000313" key="2">
    <source>
        <dbReference type="EMBL" id="QMT40098.1"/>
    </source>
</evidence>
<keyword evidence="1" id="KW-1133">Transmembrane helix</keyword>
<sequence>MSAPDRSSRLLAELVRLLHERGHVFATDPAVLDRALAQSAEPPEVRIAQRARMLDRDGALAAALARTEQRARLLRSLLTALAAFSGFAAAAAIMQQSGLNFFLVLVGVLGMNTLTLLLWLAAVYGLRRRPAVLLPPAWLVRGNSHFQEALLALYTAEWQQPAARWQAGALSHRFWSASLAGMAAAVLLFLSVRQYTFNWESTLLSDHSLVQLVGALAWLPERLGFPVPDTQAVLDSRLRHHTASAQQWGSLLLGSLLCYGLLPRLLAWGACVLLARSRPAGLPLSLPYYRQLLRGWQRRIVDADDDYRADAVPVLPPPLPTGGEAEAWAVMLERPWPDAAWHRHVLGRVWQDGGVADSRDSVAVLLDDLTRQPVQLLLGVRAVSLPDRGLLRQIDRLAQAAQGGVVVQLLSVESEHDALAEAVPQWQAALQARGLPVLLPPHLSQQGFR</sequence>